<keyword evidence="3" id="KW-1185">Reference proteome</keyword>
<sequence>MGRKTQPRLEYRANIKRFRKANLEEKVKRAEESSEVQHAQMTEQRPGKDEKEMKVKRKASVPDRKLLWQITPELLCVAKQRYSS</sequence>
<dbReference type="AlphaFoldDB" id="A0A5B7G5Z3"/>
<accession>A0A5B7G5Z3</accession>
<evidence type="ECO:0000313" key="2">
    <source>
        <dbReference type="EMBL" id="MPC52876.1"/>
    </source>
</evidence>
<protein>
    <submittedName>
        <fullName evidence="2">Uncharacterized protein</fullName>
    </submittedName>
</protein>
<evidence type="ECO:0000313" key="3">
    <source>
        <dbReference type="Proteomes" id="UP000324222"/>
    </source>
</evidence>
<name>A0A5B7G5Z3_PORTR</name>
<dbReference type="Proteomes" id="UP000324222">
    <property type="component" value="Unassembled WGS sequence"/>
</dbReference>
<proteinExistence type="predicted"/>
<feature type="region of interest" description="Disordered" evidence="1">
    <location>
        <begin position="26"/>
        <end position="58"/>
    </location>
</feature>
<comment type="caution">
    <text evidence="2">The sequence shown here is derived from an EMBL/GenBank/DDBJ whole genome shotgun (WGS) entry which is preliminary data.</text>
</comment>
<reference evidence="2 3" key="1">
    <citation type="submission" date="2019-05" db="EMBL/GenBank/DDBJ databases">
        <title>Another draft genome of Portunus trituberculatus and its Hox gene families provides insights of decapod evolution.</title>
        <authorList>
            <person name="Jeong J.-H."/>
            <person name="Song I."/>
            <person name="Kim S."/>
            <person name="Choi T."/>
            <person name="Kim D."/>
            <person name="Ryu S."/>
            <person name="Kim W."/>
        </authorList>
    </citation>
    <scope>NUCLEOTIDE SEQUENCE [LARGE SCALE GENOMIC DNA]</scope>
    <source>
        <tissue evidence="2">Muscle</tissue>
    </source>
</reference>
<organism evidence="2 3">
    <name type="scientific">Portunus trituberculatus</name>
    <name type="common">Swimming crab</name>
    <name type="synonym">Neptunus trituberculatus</name>
    <dbReference type="NCBI Taxonomy" id="210409"/>
    <lineage>
        <taxon>Eukaryota</taxon>
        <taxon>Metazoa</taxon>
        <taxon>Ecdysozoa</taxon>
        <taxon>Arthropoda</taxon>
        <taxon>Crustacea</taxon>
        <taxon>Multicrustacea</taxon>
        <taxon>Malacostraca</taxon>
        <taxon>Eumalacostraca</taxon>
        <taxon>Eucarida</taxon>
        <taxon>Decapoda</taxon>
        <taxon>Pleocyemata</taxon>
        <taxon>Brachyura</taxon>
        <taxon>Eubrachyura</taxon>
        <taxon>Portunoidea</taxon>
        <taxon>Portunidae</taxon>
        <taxon>Portuninae</taxon>
        <taxon>Portunus</taxon>
    </lineage>
</organism>
<dbReference type="EMBL" id="VSRR010011217">
    <property type="protein sequence ID" value="MPC52876.1"/>
    <property type="molecule type" value="Genomic_DNA"/>
</dbReference>
<gene>
    <name evidence="2" type="ORF">E2C01_046755</name>
</gene>
<evidence type="ECO:0000256" key="1">
    <source>
        <dbReference type="SAM" id="MobiDB-lite"/>
    </source>
</evidence>